<dbReference type="EMBL" id="GBEZ01027042">
    <property type="protein sequence ID" value="JAC60222.1"/>
    <property type="molecule type" value="Transcribed_RNA"/>
</dbReference>
<sequence length="43" mass="4767">AYGSAQACAPYVLQTNPGNTYQERAESNLSVNLRQQAEPFYCI</sequence>
<evidence type="ECO:0000313" key="1">
    <source>
        <dbReference type="EMBL" id="JAC60222.1"/>
    </source>
</evidence>
<feature type="non-terminal residue" evidence="1">
    <location>
        <position position="1"/>
    </location>
</feature>
<organism evidence="1">
    <name type="scientific">Tetraselmis sp. GSL018</name>
    <dbReference type="NCBI Taxonomy" id="582737"/>
    <lineage>
        <taxon>Eukaryota</taxon>
        <taxon>Viridiplantae</taxon>
        <taxon>Chlorophyta</taxon>
        <taxon>core chlorophytes</taxon>
        <taxon>Chlorodendrophyceae</taxon>
        <taxon>Chlorodendrales</taxon>
        <taxon>Chlorodendraceae</taxon>
        <taxon>Tetraselmis</taxon>
    </lineage>
</organism>
<reference evidence="1" key="1">
    <citation type="submission" date="2014-05" db="EMBL/GenBank/DDBJ databases">
        <title>The transcriptome of the halophilic microalga Tetraselmis sp. GSL018 isolated from the Great Salt Lake, Utah.</title>
        <authorList>
            <person name="Jinkerson R.E."/>
            <person name="D'Adamo S."/>
            <person name="Posewitz M.C."/>
        </authorList>
    </citation>
    <scope>NUCLEOTIDE SEQUENCE</scope>
    <source>
        <strain evidence="1">GSL018</strain>
    </source>
</reference>
<protein>
    <submittedName>
        <fullName evidence="1">Uncharacterized protein</fullName>
    </submittedName>
</protein>
<name>A0A061QI61_9CHLO</name>
<proteinExistence type="predicted"/>
<dbReference type="AlphaFoldDB" id="A0A061QI61"/>
<accession>A0A061QI61</accession>
<gene>
    <name evidence="1" type="ORF">TSPGSL018_29498</name>
</gene>